<dbReference type="STRING" id="3218.A0A2K1LA82"/>
<dbReference type="Proteomes" id="UP000006727">
    <property type="component" value="Chromosome 1"/>
</dbReference>
<evidence type="ECO:0000313" key="3">
    <source>
        <dbReference type="EnsemblPlants" id="Pp3c1_29830V3.1"/>
    </source>
</evidence>
<dbReference type="Gramene" id="Pp3c1_29830V3.2">
    <property type="protein sequence ID" value="Pp3c1_29830V3.2"/>
    <property type="gene ID" value="Pp3c1_29830"/>
</dbReference>
<reference evidence="2 4" key="1">
    <citation type="journal article" date="2008" name="Science">
        <title>The Physcomitrella genome reveals evolutionary insights into the conquest of land by plants.</title>
        <authorList>
            <person name="Rensing S."/>
            <person name="Lang D."/>
            <person name="Zimmer A."/>
            <person name="Terry A."/>
            <person name="Salamov A."/>
            <person name="Shapiro H."/>
            <person name="Nishiyama T."/>
            <person name="Perroud P.-F."/>
            <person name="Lindquist E."/>
            <person name="Kamisugi Y."/>
            <person name="Tanahashi T."/>
            <person name="Sakakibara K."/>
            <person name="Fujita T."/>
            <person name="Oishi K."/>
            <person name="Shin-I T."/>
            <person name="Kuroki Y."/>
            <person name="Toyoda A."/>
            <person name="Suzuki Y."/>
            <person name="Hashimoto A."/>
            <person name="Yamaguchi K."/>
            <person name="Sugano A."/>
            <person name="Kohara Y."/>
            <person name="Fujiyama A."/>
            <person name="Anterola A."/>
            <person name="Aoki S."/>
            <person name="Ashton N."/>
            <person name="Barbazuk W.B."/>
            <person name="Barker E."/>
            <person name="Bennetzen J."/>
            <person name="Bezanilla M."/>
            <person name="Blankenship R."/>
            <person name="Cho S.H."/>
            <person name="Dutcher S."/>
            <person name="Estelle M."/>
            <person name="Fawcett J.A."/>
            <person name="Gundlach H."/>
            <person name="Hanada K."/>
            <person name="Heyl A."/>
            <person name="Hicks K.A."/>
            <person name="Hugh J."/>
            <person name="Lohr M."/>
            <person name="Mayer K."/>
            <person name="Melkozernov A."/>
            <person name="Murata T."/>
            <person name="Nelson D."/>
            <person name="Pils B."/>
            <person name="Prigge M."/>
            <person name="Reiss B."/>
            <person name="Renner T."/>
            <person name="Rombauts S."/>
            <person name="Rushton P."/>
            <person name="Sanderfoot A."/>
            <person name="Schween G."/>
            <person name="Shiu S.-H."/>
            <person name="Stueber K."/>
            <person name="Theodoulou F.L."/>
            <person name="Tu H."/>
            <person name="Van de Peer Y."/>
            <person name="Verrier P.J."/>
            <person name="Waters E."/>
            <person name="Wood A."/>
            <person name="Yang L."/>
            <person name="Cove D."/>
            <person name="Cuming A."/>
            <person name="Hasebe M."/>
            <person name="Lucas S."/>
            <person name="Mishler D.B."/>
            <person name="Reski R."/>
            <person name="Grigoriev I."/>
            <person name="Quatrano R.S."/>
            <person name="Boore J.L."/>
        </authorList>
    </citation>
    <scope>NUCLEOTIDE SEQUENCE [LARGE SCALE GENOMIC DNA]</scope>
    <source>
        <strain evidence="3 4">cv. Gransden 2004</strain>
    </source>
</reference>
<feature type="region of interest" description="Disordered" evidence="1">
    <location>
        <begin position="1"/>
        <end position="82"/>
    </location>
</feature>
<protein>
    <submittedName>
        <fullName evidence="2 3">Uncharacterized protein</fullName>
    </submittedName>
</protein>
<reference evidence="2 4" key="2">
    <citation type="journal article" date="2018" name="Plant J.">
        <title>The Physcomitrella patens chromosome-scale assembly reveals moss genome structure and evolution.</title>
        <authorList>
            <person name="Lang D."/>
            <person name="Ullrich K.K."/>
            <person name="Murat F."/>
            <person name="Fuchs J."/>
            <person name="Jenkins J."/>
            <person name="Haas F.B."/>
            <person name="Piednoel M."/>
            <person name="Gundlach H."/>
            <person name="Van Bel M."/>
            <person name="Meyberg R."/>
            <person name="Vives C."/>
            <person name="Morata J."/>
            <person name="Symeonidi A."/>
            <person name="Hiss M."/>
            <person name="Muchero W."/>
            <person name="Kamisugi Y."/>
            <person name="Saleh O."/>
            <person name="Blanc G."/>
            <person name="Decker E.L."/>
            <person name="van Gessel N."/>
            <person name="Grimwood J."/>
            <person name="Hayes R.D."/>
            <person name="Graham S.W."/>
            <person name="Gunter L.E."/>
            <person name="McDaniel S.F."/>
            <person name="Hoernstein S.N.W."/>
            <person name="Larsson A."/>
            <person name="Li F.W."/>
            <person name="Perroud P.F."/>
            <person name="Phillips J."/>
            <person name="Ranjan P."/>
            <person name="Rokshar D.S."/>
            <person name="Rothfels C.J."/>
            <person name="Schneider L."/>
            <person name="Shu S."/>
            <person name="Stevenson D.W."/>
            <person name="Thummler F."/>
            <person name="Tillich M."/>
            <person name="Villarreal Aguilar J.C."/>
            <person name="Widiez T."/>
            <person name="Wong G.K."/>
            <person name="Wymore A."/>
            <person name="Zhang Y."/>
            <person name="Zimmer A.D."/>
            <person name="Quatrano R.S."/>
            <person name="Mayer K.F.X."/>
            <person name="Goodstein D."/>
            <person name="Casacuberta J.M."/>
            <person name="Vandepoele K."/>
            <person name="Reski R."/>
            <person name="Cuming A.C."/>
            <person name="Tuskan G.A."/>
            <person name="Maumus F."/>
            <person name="Salse J."/>
            <person name="Schmutz J."/>
            <person name="Rensing S.A."/>
        </authorList>
    </citation>
    <scope>NUCLEOTIDE SEQUENCE [LARGE SCALE GENOMIC DNA]</scope>
    <source>
        <strain evidence="3 4">cv. Gransden 2004</strain>
    </source>
</reference>
<dbReference type="PANTHER" id="PTHR36759">
    <property type="entry name" value="DYNEIN BETA CHAIN, CILIARY PROTEIN"/>
    <property type="match status" value="1"/>
</dbReference>
<reference evidence="3" key="3">
    <citation type="submission" date="2020-12" db="UniProtKB">
        <authorList>
            <consortium name="EnsemblPlants"/>
        </authorList>
    </citation>
    <scope>IDENTIFICATION</scope>
</reference>
<feature type="compositionally biased region" description="Low complexity" evidence="1">
    <location>
        <begin position="68"/>
        <end position="77"/>
    </location>
</feature>
<dbReference type="EnsemblPlants" id="Pp3c1_29830V3.2">
    <property type="protein sequence ID" value="Pp3c1_29830V3.2"/>
    <property type="gene ID" value="Pp3c1_29830"/>
</dbReference>
<sequence>MGQALQKLRGGSGGGAAAALRRAPPPQHHANNTNIDTAVRPPPSQPPQPVPRQSVEVRPQAPEPQPIIEPGMPIPGEWNRGDPRYSAMVQQVVGKISTRPGGTQEMGNAQVTAEFRRPRPSNRRTSAATGPDEEKVVAAGTLNIAGIQEALRLFQGIRAEGEKVQEKPMDVKSLAEKFNVNVVLLERVLKYTSLPEPSRKQKFRN</sequence>
<feature type="compositionally biased region" description="Low complexity" evidence="1">
    <location>
        <begin position="51"/>
        <end position="60"/>
    </location>
</feature>
<dbReference type="PANTHER" id="PTHR36759:SF1">
    <property type="entry name" value="DYNEIN BETA CHAIN, CILIARY PROTEIN"/>
    <property type="match status" value="1"/>
</dbReference>
<evidence type="ECO:0000256" key="1">
    <source>
        <dbReference type="SAM" id="MobiDB-lite"/>
    </source>
</evidence>
<evidence type="ECO:0000313" key="2">
    <source>
        <dbReference type="EMBL" id="PNR62940.1"/>
    </source>
</evidence>
<evidence type="ECO:0000313" key="4">
    <source>
        <dbReference type="Proteomes" id="UP000006727"/>
    </source>
</evidence>
<keyword evidence="4" id="KW-1185">Reference proteome</keyword>
<dbReference type="OrthoDB" id="1609931at2759"/>
<proteinExistence type="predicted"/>
<name>A0A2K1LA82_PHYPA</name>
<feature type="compositionally biased region" description="Pro residues" evidence="1">
    <location>
        <begin position="40"/>
        <end position="50"/>
    </location>
</feature>
<feature type="region of interest" description="Disordered" evidence="1">
    <location>
        <begin position="96"/>
        <end position="134"/>
    </location>
</feature>
<organism evidence="2">
    <name type="scientific">Physcomitrium patens</name>
    <name type="common">Spreading-leaved earth moss</name>
    <name type="synonym">Physcomitrella patens</name>
    <dbReference type="NCBI Taxonomy" id="3218"/>
    <lineage>
        <taxon>Eukaryota</taxon>
        <taxon>Viridiplantae</taxon>
        <taxon>Streptophyta</taxon>
        <taxon>Embryophyta</taxon>
        <taxon>Bryophyta</taxon>
        <taxon>Bryophytina</taxon>
        <taxon>Bryopsida</taxon>
        <taxon>Funariidae</taxon>
        <taxon>Funariales</taxon>
        <taxon>Funariaceae</taxon>
        <taxon>Physcomitrium</taxon>
    </lineage>
</organism>
<dbReference type="GeneID" id="112295903"/>
<dbReference type="OMA" id="IVEPMQN"/>
<gene>
    <name evidence="3" type="primary">LOC112295903</name>
    <name evidence="2" type="ORF">PHYPA_001365</name>
</gene>
<dbReference type="AlphaFoldDB" id="A0A2K1LA82"/>
<dbReference type="EnsemblPlants" id="Pp3c1_29830V3.1">
    <property type="protein sequence ID" value="Pp3c1_29830V3.1"/>
    <property type="gene ID" value="Pp3c1_29830"/>
</dbReference>
<accession>A0A2K1LA82</accession>
<dbReference type="RefSeq" id="XP_024403741.1">
    <property type="nucleotide sequence ID" value="XM_024547973.2"/>
</dbReference>
<dbReference type="Gramene" id="Pp3c1_29830V3.1">
    <property type="protein sequence ID" value="Pp3c1_29830V3.1"/>
    <property type="gene ID" value="Pp3c1_29830"/>
</dbReference>
<dbReference type="PaxDb" id="3218-PP1S171_138V6.1"/>
<dbReference type="EMBL" id="ABEU02000001">
    <property type="protein sequence ID" value="PNR62940.1"/>
    <property type="molecule type" value="Genomic_DNA"/>
</dbReference>